<proteinExistence type="predicted"/>
<protein>
    <submittedName>
        <fullName evidence="1">Uncharacterized protein</fullName>
    </submittedName>
</protein>
<dbReference type="EMBL" id="CM042035">
    <property type="protein sequence ID" value="KAI3756814.1"/>
    <property type="molecule type" value="Genomic_DNA"/>
</dbReference>
<name>A0ACB9ECZ9_9ASTR</name>
<dbReference type="Proteomes" id="UP001056120">
    <property type="component" value="Linkage Group LG18"/>
</dbReference>
<evidence type="ECO:0000313" key="1">
    <source>
        <dbReference type="EMBL" id="KAI3756814.1"/>
    </source>
</evidence>
<comment type="caution">
    <text evidence="1">The sequence shown here is derived from an EMBL/GenBank/DDBJ whole genome shotgun (WGS) entry which is preliminary data.</text>
</comment>
<gene>
    <name evidence="1" type="ORF">L1987_56637</name>
</gene>
<accession>A0ACB9ECZ9</accession>
<reference evidence="2" key="1">
    <citation type="journal article" date="2022" name="Mol. Ecol. Resour.">
        <title>The genomes of chicory, endive, great burdock and yacon provide insights into Asteraceae palaeo-polyploidization history and plant inulin production.</title>
        <authorList>
            <person name="Fan W."/>
            <person name="Wang S."/>
            <person name="Wang H."/>
            <person name="Wang A."/>
            <person name="Jiang F."/>
            <person name="Liu H."/>
            <person name="Zhao H."/>
            <person name="Xu D."/>
            <person name="Zhang Y."/>
        </authorList>
    </citation>
    <scope>NUCLEOTIDE SEQUENCE [LARGE SCALE GENOMIC DNA]</scope>
    <source>
        <strain evidence="2">cv. Yunnan</strain>
    </source>
</reference>
<organism evidence="1 2">
    <name type="scientific">Smallanthus sonchifolius</name>
    <dbReference type="NCBI Taxonomy" id="185202"/>
    <lineage>
        <taxon>Eukaryota</taxon>
        <taxon>Viridiplantae</taxon>
        <taxon>Streptophyta</taxon>
        <taxon>Embryophyta</taxon>
        <taxon>Tracheophyta</taxon>
        <taxon>Spermatophyta</taxon>
        <taxon>Magnoliopsida</taxon>
        <taxon>eudicotyledons</taxon>
        <taxon>Gunneridae</taxon>
        <taxon>Pentapetalae</taxon>
        <taxon>asterids</taxon>
        <taxon>campanulids</taxon>
        <taxon>Asterales</taxon>
        <taxon>Asteraceae</taxon>
        <taxon>Asteroideae</taxon>
        <taxon>Heliantheae alliance</taxon>
        <taxon>Millerieae</taxon>
        <taxon>Smallanthus</taxon>
    </lineage>
</organism>
<reference evidence="1 2" key="2">
    <citation type="journal article" date="2022" name="Mol. Ecol. Resour.">
        <title>The genomes of chicory, endive, great burdock and yacon provide insights into Asteraceae paleo-polyploidization history and plant inulin production.</title>
        <authorList>
            <person name="Fan W."/>
            <person name="Wang S."/>
            <person name="Wang H."/>
            <person name="Wang A."/>
            <person name="Jiang F."/>
            <person name="Liu H."/>
            <person name="Zhao H."/>
            <person name="Xu D."/>
            <person name="Zhang Y."/>
        </authorList>
    </citation>
    <scope>NUCLEOTIDE SEQUENCE [LARGE SCALE GENOMIC DNA]</scope>
    <source>
        <strain evidence="2">cv. Yunnan</strain>
        <tissue evidence="1">Leaves</tissue>
    </source>
</reference>
<sequence>MLKGHPWYGSFVGLYSQKENTETKGFSQQVKKEVFDALKPLFDLPIETKMKNTSDKPFHGYPGPSLLGSPLYESLSIEYATSYDNVQSFANLMWPFENENFRPAEEDESNVGALVHTDKPFFTILNQNQVDGLEVQIKDSDEWVEIEFLPSSFVIMETDPFMAWSNGRLRAPRHQVVMNGKENRYTIALSTFKNGTVEIPEELIDDEHPTRFKPFDHYKYLESFAKNPNYLDERAIISFCGV</sequence>
<evidence type="ECO:0000313" key="2">
    <source>
        <dbReference type="Proteomes" id="UP001056120"/>
    </source>
</evidence>
<keyword evidence="2" id="KW-1185">Reference proteome</keyword>